<dbReference type="InterPro" id="IPR040442">
    <property type="entry name" value="Pyrv_kinase-like_dom_sf"/>
</dbReference>
<evidence type="ECO:0000256" key="6">
    <source>
        <dbReference type="ARBA" id="ARBA00022723"/>
    </source>
</evidence>
<comment type="cofactor">
    <cofactor evidence="1">
        <name>K(+)</name>
        <dbReference type="ChEBI" id="CHEBI:29103"/>
    </cofactor>
</comment>
<evidence type="ECO:0000256" key="13">
    <source>
        <dbReference type="ARBA" id="ARBA00048152"/>
    </source>
</evidence>
<evidence type="ECO:0000256" key="5">
    <source>
        <dbReference type="ARBA" id="ARBA00022679"/>
    </source>
</evidence>
<dbReference type="AlphaFoldDB" id="A0A7J7GMQ0"/>
<evidence type="ECO:0000256" key="2">
    <source>
        <dbReference type="ARBA" id="ARBA00004997"/>
    </source>
</evidence>
<dbReference type="GO" id="GO:0000287">
    <property type="term" value="F:magnesium ion binding"/>
    <property type="evidence" value="ECO:0007669"/>
    <property type="project" value="InterPro"/>
</dbReference>
<dbReference type="GO" id="GO:0004743">
    <property type="term" value="F:pyruvate kinase activity"/>
    <property type="evidence" value="ECO:0007669"/>
    <property type="project" value="UniProtKB-EC"/>
</dbReference>
<dbReference type="Pfam" id="PF02887">
    <property type="entry name" value="PK_C"/>
    <property type="match status" value="1"/>
</dbReference>
<dbReference type="InterPro" id="IPR015813">
    <property type="entry name" value="Pyrv/PenolPyrv_kinase-like_dom"/>
</dbReference>
<comment type="catalytic activity">
    <reaction evidence="13 14">
        <text>pyruvate + ATP = phosphoenolpyruvate + ADP + H(+)</text>
        <dbReference type="Rhea" id="RHEA:18157"/>
        <dbReference type="ChEBI" id="CHEBI:15361"/>
        <dbReference type="ChEBI" id="CHEBI:15378"/>
        <dbReference type="ChEBI" id="CHEBI:30616"/>
        <dbReference type="ChEBI" id="CHEBI:58702"/>
        <dbReference type="ChEBI" id="CHEBI:456216"/>
        <dbReference type="EC" id="2.7.1.40"/>
    </reaction>
</comment>
<evidence type="ECO:0000313" key="18">
    <source>
        <dbReference type="Proteomes" id="UP000593564"/>
    </source>
</evidence>
<name>A0A7J7GMQ0_CAMSI</name>
<evidence type="ECO:0000256" key="7">
    <source>
        <dbReference type="ARBA" id="ARBA00022741"/>
    </source>
</evidence>
<evidence type="ECO:0000259" key="16">
    <source>
        <dbReference type="Pfam" id="PF02887"/>
    </source>
</evidence>
<evidence type="ECO:0000256" key="12">
    <source>
        <dbReference type="ARBA" id="ARBA00023317"/>
    </source>
</evidence>
<evidence type="ECO:0000256" key="1">
    <source>
        <dbReference type="ARBA" id="ARBA00001958"/>
    </source>
</evidence>
<evidence type="ECO:0000256" key="14">
    <source>
        <dbReference type="RuleBase" id="RU000504"/>
    </source>
</evidence>
<dbReference type="InterPro" id="IPR015795">
    <property type="entry name" value="Pyrv_Knase_C"/>
</dbReference>
<dbReference type="Gene3D" id="3.20.20.60">
    <property type="entry name" value="Phosphoenolpyruvate-binding domains"/>
    <property type="match status" value="2"/>
</dbReference>
<dbReference type="SUPFAM" id="SSF50800">
    <property type="entry name" value="PK beta-barrel domain-like"/>
    <property type="match status" value="1"/>
</dbReference>
<keyword evidence="11 14" id="KW-0324">Glycolysis</keyword>
<evidence type="ECO:0000313" key="17">
    <source>
        <dbReference type="EMBL" id="KAF5940668.1"/>
    </source>
</evidence>
<dbReference type="InterPro" id="IPR011037">
    <property type="entry name" value="Pyrv_Knase-like_insert_dom_sf"/>
</dbReference>
<sequence length="519" mass="56629">MHANHLLLEEPIRMASILEPSRANFFPAMTKIVGTLGSRSRSVEVISGCLKAGMSVARFDFSLGDPEYHQETLENLRAAVKTTNKLCAFVCMENILYENFFPMFVGGGGTKVAAAVMLDTVGPELQVVNTIEKTISLEEDGKVVLTPHNGQEASPEVLPINFSGLAKAVKKGDTIFIGQYLFTGSETTSVWLEVDEVNGEDVVISTWGVKNKIDFLSLSYTRHAEDVREAREFLAKHGDLSQTQIFAKIENVEGLTHFDEILQEADGIILSRGNLGIDLPPEKVFLFQKAAVYKCNMAGKPAVVTRVVDSMTGNLRPTRAEATDVANAVLDGSDAILLGAETLRGLYPIETISIVKKICAEAEKVFNQDLYFKKTVKYVGEPMSHLESIASSAVRAAIKVKASVIICFTSSGRAARLIAKYRPTMPVLSVVIPRLKTNQLKWSFSGAFEARQSLIVRGLFPMLADPRHPAESTSATNESILKVALDHGKASGVIKSHDRVVICQKVGDSSVIKIIELED</sequence>
<keyword evidence="18" id="KW-1185">Reference proteome</keyword>
<protein>
    <recommendedName>
        <fullName evidence="4 14">Pyruvate kinase</fullName>
        <ecNumber evidence="4 14">2.7.1.40</ecNumber>
    </recommendedName>
</protein>
<dbReference type="SUPFAM" id="SSF51621">
    <property type="entry name" value="Phosphoenolpyruvate/pyruvate domain"/>
    <property type="match status" value="1"/>
</dbReference>
<keyword evidence="7" id="KW-0547">Nucleotide-binding</keyword>
<reference evidence="17 18" key="2">
    <citation type="submission" date="2020-07" db="EMBL/GenBank/DDBJ databases">
        <title>Genome assembly of wild tea tree DASZ reveals pedigree and selection history of tea varieties.</title>
        <authorList>
            <person name="Zhang W."/>
        </authorList>
    </citation>
    <scope>NUCLEOTIDE SEQUENCE [LARGE SCALE GENOMIC DNA]</scope>
    <source>
        <strain evidence="18">cv. G240</strain>
        <tissue evidence="17">Leaf</tissue>
    </source>
</reference>
<evidence type="ECO:0000259" key="15">
    <source>
        <dbReference type="Pfam" id="PF00224"/>
    </source>
</evidence>
<dbReference type="InterPro" id="IPR015793">
    <property type="entry name" value="Pyrv_Knase_brl"/>
</dbReference>
<feature type="domain" description="Pyruvate kinase barrel" evidence="15">
    <location>
        <begin position="30"/>
        <end position="90"/>
    </location>
</feature>
<dbReference type="Proteomes" id="UP000593564">
    <property type="component" value="Unassembled WGS sequence"/>
</dbReference>
<keyword evidence="9" id="KW-0067">ATP-binding</keyword>
<dbReference type="EC" id="2.7.1.40" evidence="4 14"/>
<evidence type="ECO:0000256" key="8">
    <source>
        <dbReference type="ARBA" id="ARBA00022777"/>
    </source>
</evidence>
<dbReference type="Gene3D" id="2.40.33.10">
    <property type="entry name" value="PK beta-barrel domain-like"/>
    <property type="match status" value="1"/>
</dbReference>
<feature type="domain" description="Pyruvate kinase barrel" evidence="15">
    <location>
        <begin position="191"/>
        <end position="352"/>
    </location>
</feature>
<dbReference type="InterPro" id="IPR036918">
    <property type="entry name" value="Pyrv_Knase_C_sf"/>
</dbReference>
<comment type="pathway">
    <text evidence="2 14">Carbohydrate degradation; glycolysis; pyruvate from D-glyceraldehyde 3-phosphate: step 5/5.</text>
</comment>
<keyword evidence="8 14" id="KW-0418">Kinase</keyword>
<feature type="domain" description="Pyruvate kinase C-terminal" evidence="16">
    <location>
        <begin position="387"/>
        <end position="507"/>
    </location>
</feature>
<dbReference type="EMBL" id="JACBKZ010000010">
    <property type="protein sequence ID" value="KAF5940668.1"/>
    <property type="molecule type" value="Genomic_DNA"/>
</dbReference>
<dbReference type="SUPFAM" id="SSF52935">
    <property type="entry name" value="PK C-terminal domain-like"/>
    <property type="match status" value="1"/>
</dbReference>
<keyword evidence="12" id="KW-0670">Pyruvate</keyword>
<evidence type="ECO:0000256" key="11">
    <source>
        <dbReference type="ARBA" id="ARBA00023152"/>
    </source>
</evidence>
<dbReference type="PANTHER" id="PTHR11817">
    <property type="entry name" value="PYRUVATE KINASE"/>
    <property type="match status" value="1"/>
</dbReference>
<gene>
    <name evidence="17" type="ORF">HYC85_021835</name>
</gene>
<evidence type="ECO:0000256" key="10">
    <source>
        <dbReference type="ARBA" id="ARBA00022842"/>
    </source>
</evidence>
<dbReference type="GO" id="GO:0005524">
    <property type="term" value="F:ATP binding"/>
    <property type="evidence" value="ECO:0007669"/>
    <property type="project" value="UniProtKB-KW"/>
</dbReference>
<keyword evidence="5 14" id="KW-0808">Transferase</keyword>
<comment type="caution">
    <text evidence="17">The sequence shown here is derived from an EMBL/GenBank/DDBJ whole genome shotgun (WGS) entry which is preliminary data.</text>
</comment>
<dbReference type="GO" id="GO:0030955">
    <property type="term" value="F:potassium ion binding"/>
    <property type="evidence" value="ECO:0007669"/>
    <property type="project" value="InterPro"/>
</dbReference>
<organism evidence="17 18">
    <name type="scientific">Camellia sinensis</name>
    <name type="common">Tea plant</name>
    <name type="synonym">Thea sinensis</name>
    <dbReference type="NCBI Taxonomy" id="4442"/>
    <lineage>
        <taxon>Eukaryota</taxon>
        <taxon>Viridiplantae</taxon>
        <taxon>Streptophyta</taxon>
        <taxon>Embryophyta</taxon>
        <taxon>Tracheophyta</taxon>
        <taxon>Spermatophyta</taxon>
        <taxon>Magnoliopsida</taxon>
        <taxon>eudicotyledons</taxon>
        <taxon>Gunneridae</taxon>
        <taxon>Pentapetalae</taxon>
        <taxon>asterids</taxon>
        <taxon>Ericales</taxon>
        <taxon>Theaceae</taxon>
        <taxon>Camellia</taxon>
    </lineage>
</organism>
<evidence type="ECO:0000256" key="9">
    <source>
        <dbReference type="ARBA" id="ARBA00022840"/>
    </source>
</evidence>
<reference evidence="18" key="1">
    <citation type="journal article" date="2020" name="Nat. Commun.">
        <title>Genome assembly of wild tea tree DASZ reveals pedigree and selection history of tea varieties.</title>
        <authorList>
            <person name="Zhang W."/>
            <person name="Zhang Y."/>
            <person name="Qiu H."/>
            <person name="Guo Y."/>
            <person name="Wan H."/>
            <person name="Zhang X."/>
            <person name="Scossa F."/>
            <person name="Alseekh S."/>
            <person name="Zhang Q."/>
            <person name="Wang P."/>
            <person name="Xu L."/>
            <person name="Schmidt M.H."/>
            <person name="Jia X."/>
            <person name="Li D."/>
            <person name="Zhu A."/>
            <person name="Guo F."/>
            <person name="Chen W."/>
            <person name="Ni D."/>
            <person name="Usadel B."/>
            <person name="Fernie A.R."/>
            <person name="Wen W."/>
        </authorList>
    </citation>
    <scope>NUCLEOTIDE SEQUENCE [LARGE SCALE GENOMIC DNA]</scope>
    <source>
        <strain evidence="18">cv. G240</strain>
    </source>
</reference>
<evidence type="ECO:0000256" key="4">
    <source>
        <dbReference type="ARBA" id="ARBA00012142"/>
    </source>
</evidence>
<comment type="similarity">
    <text evidence="3 14">Belongs to the pyruvate kinase family.</text>
</comment>
<dbReference type="InterPro" id="IPR001697">
    <property type="entry name" value="Pyr_Knase"/>
</dbReference>
<evidence type="ECO:0000256" key="3">
    <source>
        <dbReference type="ARBA" id="ARBA00008663"/>
    </source>
</evidence>
<dbReference type="GO" id="GO:0016301">
    <property type="term" value="F:kinase activity"/>
    <property type="evidence" value="ECO:0007669"/>
    <property type="project" value="UniProtKB-KW"/>
</dbReference>
<dbReference type="Pfam" id="PF00224">
    <property type="entry name" value="PK"/>
    <property type="match status" value="2"/>
</dbReference>
<dbReference type="PRINTS" id="PR01050">
    <property type="entry name" value="PYRUVTKNASE"/>
</dbReference>
<dbReference type="Gene3D" id="3.40.1380.20">
    <property type="entry name" value="Pyruvate kinase, C-terminal domain"/>
    <property type="match status" value="1"/>
</dbReference>
<dbReference type="FunFam" id="2.40.33.10:FF:000004">
    <property type="entry name" value="Pyruvate kinase"/>
    <property type="match status" value="1"/>
</dbReference>
<keyword evidence="6" id="KW-0479">Metal-binding</keyword>
<dbReference type="InterPro" id="IPR015806">
    <property type="entry name" value="Pyrv_Knase_insert_dom_sf"/>
</dbReference>
<dbReference type="FunFam" id="3.40.1380.20:FF:000006">
    <property type="entry name" value="Pyruvate kinase"/>
    <property type="match status" value="1"/>
</dbReference>
<keyword evidence="10 14" id="KW-0460">Magnesium</keyword>
<accession>A0A7J7GMQ0</accession>
<dbReference type="UniPathway" id="UPA00109">
    <property type="reaction ID" value="UER00188"/>
</dbReference>
<proteinExistence type="inferred from homology"/>